<proteinExistence type="predicted"/>
<dbReference type="InterPro" id="IPR050490">
    <property type="entry name" value="Bact_solute-bd_prot1"/>
</dbReference>
<organism evidence="3 4">
    <name type="scientific">Paenibacillus aestuarii</name>
    <dbReference type="NCBI Taxonomy" id="516965"/>
    <lineage>
        <taxon>Bacteria</taxon>
        <taxon>Bacillati</taxon>
        <taxon>Bacillota</taxon>
        <taxon>Bacilli</taxon>
        <taxon>Bacillales</taxon>
        <taxon>Paenibacillaceae</taxon>
        <taxon>Paenibacillus</taxon>
    </lineage>
</organism>
<dbReference type="RefSeq" id="WP_270884782.1">
    <property type="nucleotide sequence ID" value="NZ_JAQFVF010000079.1"/>
</dbReference>
<dbReference type="PROSITE" id="PS51257">
    <property type="entry name" value="PROKAR_LIPOPROTEIN"/>
    <property type="match status" value="1"/>
</dbReference>
<dbReference type="CDD" id="cd13585">
    <property type="entry name" value="PBP2_TMBP_like"/>
    <property type="match status" value="1"/>
</dbReference>
<dbReference type="Gene3D" id="3.40.190.10">
    <property type="entry name" value="Periplasmic binding protein-like II"/>
    <property type="match status" value="1"/>
</dbReference>
<accession>A0ABW0K131</accession>
<name>A0ABW0K131_9BACL</name>
<feature type="region of interest" description="Disordered" evidence="1">
    <location>
        <begin position="28"/>
        <end position="54"/>
    </location>
</feature>
<feature type="signal peptide" evidence="2">
    <location>
        <begin position="1"/>
        <end position="23"/>
    </location>
</feature>
<dbReference type="SUPFAM" id="SSF53850">
    <property type="entry name" value="Periplasmic binding protein-like II"/>
    <property type="match status" value="1"/>
</dbReference>
<comment type="caution">
    <text evidence="3">The sequence shown here is derived from an EMBL/GenBank/DDBJ whole genome shotgun (WGS) entry which is preliminary data.</text>
</comment>
<gene>
    <name evidence="3" type="ORF">ACFPOG_02410</name>
</gene>
<reference evidence="4" key="1">
    <citation type="journal article" date="2019" name="Int. J. Syst. Evol. Microbiol.">
        <title>The Global Catalogue of Microorganisms (GCM) 10K type strain sequencing project: providing services to taxonomists for standard genome sequencing and annotation.</title>
        <authorList>
            <consortium name="The Broad Institute Genomics Platform"/>
            <consortium name="The Broad Institute Genome Sequencing Center for Infectious Disease"/>
            <person name="Wu L."/>
            <person name="Ma J."/>
        </authorList>
    </citation>
    <scope>NUCLEOTIDE SEQUENCE [LARGE SCALE GENOMIC DNA]</scope>
    <source>
        <strain evidence="4">KACC 11904</strain>
    </source>
</reference>
<evidence type="ECO:0000256" key="1">
    <source>
        <dbReference type="SAM" id="MobiDB-lite"/>
    </source>
</evidence>
<feature type="chain" id="PRO_5045456882" evidence="2">
    <location>
        <begin position="24"/>
        <end position="507"/>
    </location>
</feature>
<sequence length="507" mass="55706">MKRLARQTLISTATVMVVMSLVACTSTGSTGESKQPAGTTQAAKPAEQSNGTQQQITLRVMDWSDSTKAIRENFHKKFMEKYPNIKIEYTQLTIDQFKNTILTAVKSDDAPDLFPVPTGMKLATLVKDGWYQPLDPYIDDSFKNMFVDGTFLEGTTMVGGKIYSTPEALSLPGTLVFYNKKLFSEAGLDPAKPPKTYSEFRDAAKKITMAGKGKYYGIIEGGKQTNRWLSTAQDWSSLGGSGLNANSPISLVTKKTTYDSKPVLDVFNLFKGMATDGSYHPKTMSLTAPEARALFAQGQAGFIVQGAWNIGVWNKDNPDLDYGVMPPPVPDSGRNGSIPMTNSGAWLGLSAKSKHQKEAALYLKEYYSSDWFQPQKVESGDSFSPIKGVNEKYAKAAQLKQYYDLCMEYGRIIPDPAILNGAAADVFAEFKDVHPNLGELLAGVVAGAVKDEPSKLSDLSKQLDKAWTAAIEAAQKKGDKIEVKDFEFPNWDAMKNYSMDDYKALKQ</sequence>
<protein>
    <submittedName>
        <fullName evidence="3">Sugar ABC transporter substrate-binding protein</fullName>
    </submittedName>
</protein>
<dbReference type="EMBL" id="JBHSMJ010000005">
    <property type="protein sequence ID" value="MFC5447094.1"/>
    <property type="molecule type" value="Genomic_DNA"/>
</dbReference>
<dbReference type="Pfam" id="PF01547">
    <property type="entry name" value="SBP_bac_1"/>
    <property type="match status" value="1"/>
</dbReference>
<dbReference type="InterPro" id="IPR006059">
    <property type="entry name" value="SBP"/>
</dbReference>
<dbReference type="PANTHER" id="PTHR43649">
    <property type="entry name" value="ARABINOSE-BINDING PROTEIN-RELATED"/>
    <property type="match status" value="1"/>
</dbReference>
<evidence type="ECO:0000313" key="4">
    <source>
        <dbReference type="Proteomes" id="UP001596044"/>
    </source>
</evidence>
<keyword evidence="2" id="KW-0732">Signal</keyword>
<evidence type="ECO:0000256" key="2">
    <source>
        <dbReference type="SAM" id="SignalP"/>
    </source>
</evidence>
<evidence type="ECO:0000313" key="3">
    <source>
        <dbReference type="EMBL" id="MFC5447094.1"/>
    </source>
</evidence>
<keyword evidence="4" id="KW-1185">Reference proteome</keyword>
<dbReference type="PANTHER" id="PTHR43649:SF12">
    <property type="entry name" value="DIACETYLCHITOBIOSE BINDING PROTEIN DASA"/>
    <property type="match status" value="1"/>
</dbReference>
<dbReference type="Proteomes" id="UP001596044">
    <property type="component" value="Unassembled WGS sequence"/>
</dbReference>